<gene>
    <name evidence="2" type="primary">WBGene00274766</name>
</gene>
<keyword evidence="3" id="KW-1185">Reference proteome</keyword>
<reference evidence="3" key="1">
    <citation type="journal article" date="2008" name="Nat. Genet.">
        <title>The Pristionchus pacificus genome provides a unique perspective on nematode lifestyle and parasitism.</title>
        <authorList>
            <person name="Dieterich C."/>
            <person name="Clifton S.W."/>
            <person name="Schuster L.N."/>
            <person name="Chinwalla A."/>
            <person name="Delehaunty K."/>
            <person name="Dinkelacker I."/>
            <person name="Fulton L."/>
            <person name="Fulton R."/>
            <person name="Godfrey J."/>
            <person name="Minx P."/>
            <person name="Mitreva M."/>
            <person name="Roeseler W."/>
            <person name="Tian H."/>
            <person name="Witte H."/>
            <person name="Yang S.P."/>
            <person name="Wilson R.K."/>
            <person name="Sommer R.J."/>
        </authorList>
    </citation>
    <scope>NUCLEOTIDE SEQUENCE [LARGE SCALE GENOMIC DNA]</scope>
    <source>
        <strain evidence="3">PS312</strain>
    </source>
</reference>
<proteinExistence type="predicted"/>
<feature type="region of interest" description="Disordered" evidence="1">
    <location>
        <begin position="22"/>
        <end position="57"/>
    </location>
</feature>
<evidence type="ECO:0000313" key="3">
    <source>
        <dbReference type="Proteomes" id="UP000005239"/>
    </source>
</evidence>
<organism evidence="2 3">
    <name type="scientific">Pristionchus pacificus</name>
    <name type="common">Parasitic nematode worm</name>
    <dbReference type="NCBI Taxonomy" id="54126"/>
    <lineage>
        <taxon>Eukaryota</taxon>
        <taxon>Metazoa</taxon>
        <taxon>Ecdysozoa</taxon>
        <taxon>Nematoda</taxon>
        <taxon>Chromadorea</taxon>
        <taxon>Rhabditida</taxon>
        <taxon>Rhabditina</taxon>
        <taxon>Diplogasteromorpha</taxon>
        <taxon>Diplogasteroidea</taxon>
        <taxon>Neodiplogasteridae</taxon>
        <taxon>Pristionchus</taxon>
    </lineage>
</organism>
<name>A0A2A6CVX0_PRIPA</name>
<evidence type="ECO:0000313" key="2">
    <source>
        <dbReference type="EnsemblMetazoa" id="PPA36397.1"/>
    </source>
</evidence>
<dbReference type="EnsemblMetazoa" id="PPA36397.1">
    <property type="protein sequence ID" value="PPA36397.1"/>
    <property type="gene ID" value="WBGene00274766"/>
</dbReference>
<accession>A0A2A6CVX0</accession>
<reference evidence="2" key="2">
    <citation type="submission" date="2022-06" db="UniProtKB">
        <authorList>
            <consortium name="EnsemblMetazoa"/>
        </authorList>
    </citation>
    <scope>IDENTIFICATION</scope>
    <source>
        <strain evidence="2">PS312</strain>
    </source>
</reference>
<dbReference type="AlphaFoldDB" id="A0A2A6CVX0"/>
<dbReference type="Proteomes" id="UP000005239">
    <property type="component" value="Unassembled WGS sequence"/>
</dbReference>
<sequence length="100" mass="11359">MTELRVKGKCWIGSATTSTITRKNRSVKSGGEKQNVMRPGSTANASADFKSNQRDERERKMKRGLMEIPLETKKLGNFKAENQYDCCKYAVKRVAVRTKE</sequence>
<accession>A0A8R1UN15</accession>
<evidence type="ECO:0000256" key="1">
    <source>
        <dbReference type="SAM" id="MobiDB-lite"/>
    </source>
</evidence>
<protein>
    <submittedName>
        <fullName evidence="2">Uncharacterized protein</fullName>
    </submittedName>
</protein>